<protein>
    <submittedName>
        <fullName evidence="1">Uncharacterized protein</fullName>
    </submittedName>
</protein>
<evidence type="ECO:0000313" key="1">
    <source>
        <dbReference type="EMBL" id="RCW31304.1"/>
    </source>
</evidence>
<accession>A0A368UVC0</accession>
<evidence type="ECO:0000313" key="2">
    <source>
        <dbReference type="Proteomes" id="UP000252733"/>
    </source>
</evidence>
<keyword evidence="2" id="KW-1185">Reference proteome</keyword>
<name>A0A368UVC0_9BACT</name>
<dbReference type="AlphaFoldDB" id="A0A368UVC0"/>
<dbReference type="Proteomes" id="UP000252733">
    <property type="component" value="Unassembled WGS sequence"/>
</dbReference>
<gene>
    <name evidence="1" type="ORF">DFO77_11820</name>
</gene>
<sequence length="293" mass="33555">MSKFILPPKVISDFSGYQYLIDLYLQIKEDESNSVELSFENTSWFGANLAAVLGAIVELVGRQGKKVVVSGICWPIESVLRRNRFLCEFEYPPLVDYYNTILEYRKFPPEADQDFMLYIKNELLGKPDFPEHSQLLGKRINENIFELYENARTHGRCAQTHTCGQYYPNKMPKRLDITIVDMGRTIKTNVNEFLGASLSGAKAIEWALQYGNTTKTGNISGGLGLDIIFNFIKLNQGKIQIISSDGYWEYRRGFTTKTNFEKAFPGTIANIEFNLDDSARYQLREEVPLDDIF</sequence>
<reference evidence="1 2" key="1">
    <citation type="submission" date="2018-07" db="EMBL/GenBank/DDBJ databases">
        <title>Freshwater and sediment microbial communities from various areas in North America, analyzing microbe dynamics in response to fracking.</title>
        <authorList>
            <person name="Lamendella R."/>
        </authorList>
    </citation>
    <scope>NUCLEOTIDE SEQUENCE [LARGE SCALE GENOMIC DNA]</scope>
    <source>
        <strain evidence="1 2">160A</strain>
    </source>
</reference>
<proteinExistence type="predicted"/>
<organism evidence="1 2">
    <name type="scientific">Marinilabilia salmonicolor</name>
    <dbReference type="NCBI Taxonomy" id="989"/>
    <lineage>
        <taxon>Bacteria</taxon>
        <taxon>Pseudomonadati</taxon>
        <taxon>Bacteroidota</taxon>
        <taxon>Bacteroidia</taxon>
        <taxon>Marinilabiliales</taxon>
        <taxon>Marinilabiliaceae</taxon>
        <taxon>Marinilabilia</taxon>
    </lineage>
</organism>
<comment type="caution">
    <text evidence="1">The sequence shown here is derived from an EMBL/GenBank/DDBJ whole genome shotgun (WGS) entry which is preliminary data.</text>
</comment>
<dbReference type="RefSeq" id="WP_114437446.1">
    <property type="nucleotide sequence ID" value="NZ_QPIZ01000018.1"/>
</dbReference>
<dbReference type="EMBL" id="QPIZ01000018">
    <property type="protein sequence ID" value="RCW31304.1"/>
    <property type="molecule type" value="Genomic_DNA"/>
</dbReference>